<dbReference type="Pfam" id="PF03069">
    <property type="entry name" value="FmdA_AmdA"/>
    <property type="match status" value="1"/>
</dbReference>
<dbReference type="PANTHER" id="PTHR31891">
    <property type="entry name" value="FORMAMIDASE C869.04-RELATED"/>
    <property type="match status" value="1"/>
</dbReference>
<proteinExistence type="predicted"/>
<evidence type="ECO:0000313" key="2">
    <source>
        <dbReference type="EMBL" id="KAF5826324.1"/>
    </source>
</evidence>
<protein>
    <recommendedName>
        <fullName evidence="4">Formamidase</fullName>
    </recommendedName>
</protein>
<organism evidence="2 3">
    <name type="scientific">Dunaliella salina</name>
    <name type="common">Green alga</name>
    <name type="synonym">Protococcus salinus</name>
    <dbReference type="NCBI Taxonomy" id="3046"/>
    <lineage>
        <taxon>Eukaryota</taxon>
        <taxon>Viridiplantae</taxon>
        <taxon>Chlorophyta</taxon>
        <taxon>core chlorophytes</taxon>
        <taxon>Chlorophyceae</taxon>
        <taxon>CS clade</taxon>
        <taxon>Chlamydomonadales</taxon>
        <taxon>Dunaliellaceae</taxon>
        <taxon>Dunaliella</taxon>
    </lineage>
</organism>
<name>A0ABQ7FVA8_DUNSA</name>
<dbReference type="Gene3D" id="2.60.120.580">
    <property type="entry name" value="Acetamidase/Formamidase-like domains"/>
    <property type="match status" value="1"/>
</dbReference>
<dbReference type="SUPFAM" id="SSF141130">
    <property type="entry name" value="Acetamidase/Formamidase-like"/>
    <property type="match status" value="1"/>
</dbReference>
<feature type="compositionally biased region" description="Polar residues" evidence="1">
    <location>
        <begin position="65"/>
        <end position="78"/>
    </location>
</feature>
<comment type="caution">
    <text evidence="2">The sequence shown here is derived from an EMBL/GenBank/DDBJ whole genome shotgun (WGS) entry which is preliminary data.</text>
</comment>
<evidence type="ECO:0000313" key="3">
    <source>
        <dbReference type="Proteomes" id="UP000815325"/>
    </source>
</evidence>
<sequence length="327" mass="35687">MTGDNPRETITVYEALVDEGKDAAGNYMVTPRYGFQWWTDPEEGEVAQQANTRGIGGDWERSYPNPDQTTGQDSANWNGASRTYCVPTDPVLFEARKGRPNYTTPENTARTYGKGVEYACADGYQSWNEMDYRGMNYWSLIEPETDRVPKKTKYYIPEIAGGSDNGEGESALKLPGKIHPGNIGVARDVEDPTNSIPPGIWGGNMDNRRLNQGTSLFVPVQVEGGLFSVGDVHFSQGDSEMDGTAIEASVNIKLKFTLHKQNELPVIVQELDTPLIETPHSFIIQGALMMDYHSYPFEEGKGVFSAGRGGGGDLNNGLATTGPPSSG</sequence>
<dbReference type="PANTHER" id="PTHR31891:SF1">
    <property type="entry name" value="FORMAMIDASE C869.04-RELATED"/>
    <property type="match status" value="1"/>
</dbReference>
<gene>
    <name evidence="2" type="ORF">DUNSADRAFT_3530</name>
</gene>
<feature type="region of interest" description="Disordered" evidence="1">
    <location>
        <begin position="55"/>
        <end position="78"/>
    </location>
</feature>
<reference evidence="2" key="1">
    <citation type="submission" date="2017-08" db="EMBL/GenBank/DDBJ databases">
        <authorList>
            <person name="Polle J.E."/>
            <person name="Barry K."/>
            <person name="Cushman J."/>
            <person name="Schmutz J."/>
            <person name="Tran D."/>
            <person name="Hathwaick L.T."/>
            <person name="Yim W.C."/>
            <person name="Jenkins J."/>
            <person name="Mckie-Krisberg Z.M."/>
            <person name="Prochnik S."/>
            <person name="Lindquist E."/>
            <person name="Dockter R.B."/>
            <person name="Adam C."/>
            <person name="Molina H."/>
            <person name="Bunkerborg J."/>
            <person name="Jin E."/>
            <person name="Buchheim M."/>
            <person name="Magnuson J."/>
        </authorList>
    </citation>
    <scope>NUCLEOTIDE SEQUENCE</scope>
    <source>
        <strain evidence="2">CCAP 19/18</strain>
    </source>
</reference>
<dbReference type="InterPro" id="IPR004304">
    <property type="entry name" value="FmdA_AmdA"/>
</dbReference>
<evidence type="ECO:0008006" key="4">
    <source>
        <dbReference type="Google" id="ProtNLM"/>
    </source>
</evidence>
<accession>A0ABQ7FVA8</accession>
<evidence type="ECO:0000256" key="1">
    <source>
        <dbReference type="SAM" id="MobiDB-lite"/>
    </source>
</evidence>
<dbReference type="EMBL" id="MU071032">
    <property type="protein sequence ID" value="KAF5826324.1"/>
    <property type="molecule type" value="Genomic_DNA"/>
</dbReference>
<keyword evidence="3" id="KW-1185">Reference proteome</keyword>
<dbReference type="Proteomes" id="UP000815325">
    <property type="component" value="Unassembled WGS sequence"/>
</dbReference>